<name>A0A2P2N305_RHIMU</name>
<proteinExistence type="predicted"/>
<dbReference type="AlphaFoldDB" id="A0A2P2N305"/>
<reference evidence="1" key="1">
    <citation type="submission" date="2018-02" db="EMBL/GenBank/DDBJ databases">
        <title>Rhizophora mucronata_Transcriptome.</title>
        <authorList>
            <person name="Meera S.P."/>
            <person name="Sreeshan A."/>
            <person name="Augustine A."/>
        </authorList>
    </citation>
    <scope>NUCLEOTIDE SEQUENCE</scope>
    <source>
        <tissue evidence="1">Leaf</tissue>
    </source>
</reference>
<accession>A0A2P2N305</accession>
<organism evidence="1">
    <name type="scientific">Rhizophora mucronata</name>
    <name type="common">Asiatic mangrove</name>
    <dbReference type="NCBI Taxonomy" id="61149"/>
    <lineage>
        <taxon>Eukaryota</taxon>
        <taxon>Viridiplantae</taxon>
        <taxon>Streptophyta</taxon>
        <taxon>Embryophyta</taxon>
        <taxon>Tracheophyta</taxon>
        <taxon>Spermatophyta</taxon>
        <taxon>Magnoliopsida</taxon>
        <taxon>eudicotyledons</taxon>
        <taxon>Gunneridae</taxon>
        <taxon>Pentapetalae</taxon>
        <taxon>rosids</taxon>
        <taxon>fabids</taxon>
        <taxon>Malpighiales</taxon>
        <taxon>Rhizophoraceae</taxon>
        <taxon>Rhizophora</taxon>
    </lineage>
</organism>
<evidence type="ECO:0000313" key="1">
    <source>
        <dbReference type="EMBL" id="MBX36816.1"/>
    </source>
</evidence>
<dbReference type="EMBL" id="GGEC01056332">
    <property type="protein sequence ID" value="MBX36816.1"/>
    <property type="molecule type" value="Transcribed_RNA"/>
</dbReference>
<protein>
    <submittedName>
        <fullName evidence="1">Uncharacterized protein</fullName>
    </submittedName>
</protein>
<sequence>MFPAYSYHTNKLCMQSKCQTLPNPVLTKGTENNQSRFKQ</sequence>